<dbReference type="AlphaFoldDB" id="A0A7S1B9S6"/>
<feature type="compositionally biased region" description="Low complexity" evidence="1">
    <location>
        <begin position="171"/>
        <end position="190"/>
    </location>
</feature>
<organism evidence="3">
    <name type="scientific">Corethron hystrix</name>
    <dbReference type="NCBI Taxonomy" id="216773"/>
    <lineage>
        <taxon>Eukaryota</taxon>
        <taxon>Sar</taxon>
        <taxon>Stramenopiles</taxon>
        <taxon>Ochrophyta</taxon>
        <taxon>Bacillariophyta</taxon>
        <taxon>Coscinodiscophyceae</taxon>
        <taxon>Corethrophycidae</taxon>
        <taxon>Corethrales</taxon>
        <taxon>Corethraceae</taxon>
        <taxon>Corethron</taxon>
    </lineage>
</organism>
<feature type="chain" id="PRO_5030985468" evidence="2">
    <location>
        <begin position="24"/>
        <end position="197"/>
    </location>
</feature>
<feature type="region of interest" description="Disordered" evidence="1">
    <location>
        <begin position="170"/>
        <end position="197"/>
    </location>
</feature>
<evidence type="ECO:0000256" key="1">
    <source>
        <dbReference type="SAM" id="MobiDB-lite"/>
    </source>
</evidence>
<reference evidence="3" key="1">
    <citation type="submission" date="2021-01" db="EMBL/GenBank/DDBJ databases">
        <authorList>
            <person name="Corre E."/>
            <person name="Pelletier E."/>
            <person name="Niang G."/>
            <person name="Scheremetjew M."/>
            <person name="Finn R."/>
            <person name="Kale V."/>
            <person name="Holt S."/>
            <person name="Cochrane G."/>
            <person name="Meng A."/>
            <person name="Brown T."/>
            <person name="Cohen L."/>
        </authorList>
    </citation>
    <scope>NUCLEOTIDE SEQUENCE</scope>
    <source>
        <strain evidence="3">308</strain>
    </source>
</reference>
<accession>A0A7S1B9S6</accession>
<proteinExistence type="predicted"/>
<protein>
    <submittedName>
        <fullName evidence="3">Uncharacterized protein</fullName>
    </submittedName>
</protein>
<evidence type="ECO:0000313" key="3">
    <source>
        <dbReference type="EMBL" id="CAD8879812.1"/>
    </source>
</evidence>
<name>A0A7S1B9S6_9STRA</name>
<gene>
    <name evidence="3" type="ORF">CHYS00102_LOCUS6996</name>
</gene>
<dbReference type="EMBL" id="HBFR01009659">
    <property type="protein sequence ID" value="CAD8879812.1"/>
    <property type="molecule type" value="Transcribed_RNA"/>
</dbReference>
<sequence>MKIVLSNSLVVVVFSLFLNIVLANEHTKQVTIGKDSVNIVTSSDVSVVNQNIAHARNDKRCKIGRETKICVNKKCTCVCIPGDNEVRKCKDLTTFTKCKCKKCSKGKRKFCTDKEGCICMKVKKCKANYQLGCAKNAKTPKDCKCYPSHCDKPGVLLCKRKEPNVCHCRTPEPSASPKNKSSSPSPSSSKIFVESFL</sequence>
<keyword evidence="2" id="KW-0732">Signal</keyword>
<feature type="signal peptide" evidence="2">
    <location>
        <begin position="1"/>
        <end position="23"/>
    </location>
</feature>
<evidence type="ECO:0000256" key="2">
    <source>
        <dbReference type="SAM" id="SignalP"/>
    </source>
</evidence>